<dbReference type="Proteomes" id="UP001364695">
    <property type="component" value="Unassembled WGS sequence"/>
</dbReference>
<keyword evidence="2" id="KW-1185">Reference proteome</keyword>
<gene>
    <name evidence="1" type="ORF">RV045_06055</name>
</gene>
<comment type="caution">
    <text evidence="1">The sequence shown here is derived from an EMBL/GenBank/DDBJ whole genome shotgun (WGS) entry which is preliminary data.</text>
</comment>
<proteinExistence type="predicted"/>
<evidence type="ECO:0000313" key="2">
    <source>
        <dbReference type="Proteomes" id="UP001364695"/>
    </source>
</evidence>
<reference evidence="1" key="1">
    <citation type="submission" date="2023-10" db="EMBL/GenBank/DDBJ databases">
        <title>Amphibacter perezi, gen. nov., sp. nov. a novel taxa of the family Comamonadaceae, class Betaproteobacteria isolated from the skin microbiota of Pelophylax perezi from different populations.</title>
        <authorList>
            <person name="Costa S."/>
            <person name="Proenca D.N."/>
            <person name="Lopes I."/>
            <person name="Morais P.V."/>
        </authorList>
    </citation>
    <scope>NUCLEOTIDE SEQUENCE</scope>
    <source>
        <strain evidence="1">SL12-8</strain>
    </source>
</reference>
<accession>A0ACC6P194</accession>
<sequence length="252" mass="27402">MPIVINGHELTDAEIEAELPAHASASHPLKAATTAVALRHILLDEAARLGLKQDDEEATLAALLDDQVPLLEADEATCRQWYTRNPALCRSGELIEADHILFQVTPSVPLETLRALAAHTLAELQAGLESDPGLFAQRARELSNCPSGATGGSLGQLRRGDTVPEFEQAVFALPAGTLLPRVLETRFGLHLVRVTHRVEGERLPFEALHTRIREALQAHQRDLAWRQFVQVLVGRASVQGLDLAGSDTPLVQ</sequence>
<protein>
    <submittedName>
        <fullName evidence="1">Peptidylprolyl isomerase</fullName>
    </submittedName>
</protein>
<evidence type="ECO:0000313" key="1">
    <source>
        <dbReference type="EMBL" id="MEJ7137992.1"/>
    </source>
</evidence>
<organism evidence="1 2">
    <name type="scientific">Amphibiibacter pelophylacis</name>
    <dbReference type="NCBI Taxonomy" id="1799477"/>
    <lineage>
        <taxon>Bacteria</taxon>
        <taxon>Pseudomonadati</taxon>
        <taxon>Pseudomonadota</taxon>
        <taxon>Betaproteobacteria</taxon>
        <taxon>Burkholderiales</taxon>
        <taxon>Sphaerotilaceae</taxon>
        <taxon>Amphibiibacter</taxon>
    </lineage>
</organism>
<dbReference type="EMBL" id="JAWDIE010000007">
    <property type="protein sequence ID" value="MEJ7137992.1"/>
    <property type="molecule type" value="Genomic_DNA"/>
</dbReference>
<keyword evidence="1" id="KW-0413">Isomerase</keyword>
<name>A0ACC6P194_9BURK</name>